<organism evidence="2 3">
    <name type="scientific">Anisodus tanguticus</name>
    <dbReference type="NCBI Taxonomy" id="243964"/>
    <lineage>
        <taxon>Eukaryota</taxon>
        <taxon>Viridiplantae</taxon>
        <taxon>Streptophyta</taxon>
        <taxon>Embryophyta</taxon>
        <taxon>Tracheophyta</taxon>
        <taxon>Spermatophyta</taxon>
        <taxon>Magnoliopsida</taxon>
        <taxon>eudicotyledons</taxon>
        <taxon>Gunneridae</taxon>
        <taxon>Pentapetalae</taxon>
        <taxon>asterids</taxon>
        <taxon>lamiids</taxon>
        <taxon>Solanales</taxon>
        <taxon>Solanaceae</taxon>
        <taxon>Solanoideae</taxon>
        <taxon>Hyoscyameae</taxon>
        <taxon>Anisodus</taxon>
    </lineage>
</organism>
<keyword evidence="3" id="KW-1185">Reference proteome</keyword>
<feature type="compositionally biased region" description="Basic residues" evidence="1">
    <location>
        <begin position="1"/>
        <end position="14"/>
    </location>
</feature>
<protein>
    <submittedName>
        <fullName evidence="2">Uncharacterized protein</fullName>
    </submittedName>
</protein>
<sequence>MPKRRGRPCKKSQKITKNANQEKHQVETEDDILLKQEVECQSAAVRAICNLEIKDVLSLLLLLRSKFNDEQLQIPVMQFFMENLPNLAIVRNENGTHEVQKKESDGNLSMDQFDGGNVHASLLRRLSIAYPDCSNAIPSFGGFAFSSKSVKTTLFGTENMQIKQFVLEEPSGTQMFEQQDTLRTPGVNINQLSVGMTPKTLRLPKTGEVLLSVHGSPLGVYKEDNMEPIQDAVFIILQQLVDYESYSEINMLVELLEKIADDP</sequence>
<gene>
    <name evidence="2" type="ORF">RND71_006484</name>
</gene>
<reference evidence="2" key="1">
    <citation type="submission" date="2023-12" db="EMBL/GenBank/DDBJ databases">
        <title>Genome assembly of Anisodus tanguticus.</title>
        <authorList>
            <person name="Wang Y.-J."/>
        </authorList>
    </citation>
    <scope>NUCLEOTIDE SEQUENCE</scope>
    <source>
        <strain evidence="2">KB-2021</strain>
        <tissue evidence="2">Leaf</tissue>
    </source>
</reference>
<proteinExistence type="predicted"/>
<feature type="region of interest" description="Disordered" evidence="1">
    <location>
        <begin position="1"/>
        <end position="24"/>
    </location>
</feature>
<evidence type="ECO:0000256" key="1">
    <source>
        <dbReference type="SAM" id="MobiDB-lite"/>
    </source>
</evidence>
<dbReference type="AlphaFoldDB" id="A0AAE1STF2"/>
<accession>A0AAE1STF2</accession>
<name>A0AAE1STF2_9SOLA</name>
<dbReference type="Proteomes" id="UP001291623">
    <property type="component" value="Unassembled WGS sequence"/>
</dbReference>
<dbReference type="PANTHER" id="PTHR37248:SF1">
    <property type="entry name" value="TRANSLATION INITIATION FACTOR"/>
    <property type="match status" value="1"/>
</dbReference>
<dbReference type="PANTHER" id="PTHR37248">
    <property type="entry name" value="TRANSLATION INITIATION FACTOR"/>
    <property type="match status" value="1"/>
</dbReference>
<comment type="caution">
    <text evidence="2">The sequence shown here is derived from an EMBL/GenBank/DDBJ whole genome shotgun (WGS) entry which is preliminary data.</text>
</comment>
<dbReference type="EMBL" id="JAVYJV010000003">
    <property type="protein sequence ID" value="KAK4375807.1"/>
    <property type="molecule type" value="Genomic_DNA"/>
</dbReference>
<evidence type="ECO:0000313" key="2">
    <source>
        <dbReference type="EMBL" id="KAK4375807.1"/>
    </source>
</evidence>
<evidence type="ECO:0000313" key="3">
    <source>
        <dbReference type="Proteomes" id="UP001291623"/>
    </source>
</evidence>